<comment type="caution">
    <text evidence="1">The sequence shown here is derived from an EMBL/GenBank/DDBJ whole genome shotgun (WGS) entry which is preliminary data.</text>
</comment>
<evidence type="ECO:0000313" key="1">
    <source>
        <dbReference type="EMBL" id="KAI4805226.1"/>
    </source>
</evidence>
<evidence type="ECO:0000313" key="2">
    <source>
        <dbReference type="Proteomes" id="UP001057452"/>
    </source>
</evidence>
<organism evidence="1 2">
    <name type="scientific">Chaenocephalus aceratus</name>
    <name type="common">Blackfin icefish</name>
    <name type="synonym">Chaenichthys aceratus</name>
    <dbReference type="NCBI Taxonomy" id="36190"/>
    <lineage>
        <taxon>Eukaryota</taxon>
        <taxon>Metazoa</taxon>
        <taxon>Chordata</taxon>
        <taxon>Craniata</taxon>
        <taxon>Vertebrata</taxon>
        <taxon>Euteleostomi</taxon>
        <taxon>Actinopterygii</taxon>
        <taxon>Neopterygii</taxon>
        <taxon>Teleostei</taxon>
        <taxon>Neoteleostei</taxon>
        <taxon>Acanthomorphata</taxon>
        <taxon>Eupercaria</taxon>
        <taxon>Perciformes</taxon>
        <taxon>Notothenioidei</taxon>
        <taxon>Channichthyidae</taxon>
        <taxon>Chaenocephalus</taxon>
    </lineage>
</organism>
<keyword evidence="2" id="KW-1185">Reference proteome</keyword>
<sequence length="131" mass="14781">MATATMFTGLRSEDHSPGLRGVVLVVERRGECWQDSLVLVEVVVPMAVAMSMFAQDRGPLDPFNPVLPEIQIRTNKEAVKCTQWEEKHRPHLWNDCTVTNEDGHMEMLGKLHLIALELPDHHYGNEPTSVP</sequence>
<reference evidence="1" key="1">
    <citation type="submission" date="2022-05" db="EMBL/GenBank/DDBJ databases">
        <title>Chromosome-level genome of Chaenocephalus aceratus.</title>
        <authorList>
            <person name="Park H."/>
        </authorList>
    </citation>
    <scope>NUCLEOTIDE SEQUENCE</scope>
    <source>
        <strain evidence="1">KU_202001</strain>
    </source>
</reference>
<dbReference type="EMBL" id="CM043805">
    <property type="protein sequence ID" value="KAI4805226.1"/>
    <property type="molecule type" value="Genomic_DNA"/>
</dbReference>
<protein>
    <submittedName>
        <fullName evidence="1">Uncharacterized protein</fullName>
    </submittedName>
</protein>
<accession>A0ACB9VXI1</accession>
<name>A0ACB9VXI1_CHAAC</name>
<proteinExistence type="predicted"/>
<dbReference type="Proteomes" id="UP001057452">
    <property type="component" value="Chromosome 21"/>
</dbReference>
<gene>
    <name evidence="1" type="ORF">KUCAC02_009852</name>
</gene>